<dbReference type="GO" id="GO:0005524">
    <property type="term" value="F:ATP binding"/>
    <property type="evidence" value="ECO:0007669"/>
    <property type="project" value="UniProtKB-KW"/>
</dbReference>
<dbReference type="Proteomes" id="UP000591948">
    <property type="component" value="Unassembled WGS sequence"/>
</dbReference>
<dbReference type="InterPro" id="IPR001270">
    <property type="entry name" value="ClpA/B"/>
</dbReference>
<evidence type="ECO:0000256" key="2">
    <source>
        <dbReference type="ARBA" id="ARBA00022741"/>
    </source>
</evidence>
<dbReference type="SMART" id="SM00382">
    <property type="entry name" value="AAA"/>
    <property type="match status" value="2"/>
</dbReference>
<dbReference type="PANTHER" id="PTHR11638">
    <property type="entry name" value="ATP-DEPENDENT CLP PROTEASE"/>
    <property type="match status" value="1"/>
</dbReference>
<keyword evidence="6" id="KW-0175">Coiled coil</keyword>
<dbReference type="InterPro" id="IPR003593">
    <property type="entry name" value="AAA+_ATPase"/>
</dbReference>
<dbReference type="Gene3D" id="3.40.50.300">
    <property type="entry name" value="P-loop containing nucleotide triphosphate hydrolases"/>
    <property type="match status" value="2"/>
</dbReference>
<name>A0A6V8PA15_9ACTN</name>
<keyword evidence="1 5" id="KW-0677">Repeat</keyword>
<organism evidence="9 10">
    <name type="scientific">Candidatus Hakubella thermalkaliphila</name>
    <dbReference type="NCBI Taxonomy" id="2754717"/>
    <lineage>
        <taxon>Bacteria</taxon>
        <taxon>Bacillati</taxon>
        <taxon>Actinomycetota</taxon>
        <taxon>Actinomycetota incertae sedis</taxon>
        <taxon>Candidatus Hakubellales</taxon>
        <taxon>Candidatus Hakubellaceae</taxon>
        <taxon>Candidatus Hakubella</taxon>
    </lineage>
</organism>
<dbReference type="GO" id="GO:0008233">
    <property type="term" value="F:peptidase activity"/>
    <property type="evidence" value="ECO:0007669"/>
    <property type="project" value="UniProtKB-KW"/>
</dbReference>
<dbReference type="PROSITE" id="PS00870">
    <property type="entry name" value="CLPAB_1"/>
    <property type="match status" value="1"/>
</dbReference>
<dbReference type="InterPro" id="IPR019489">
    <property type="entry name" value="Clp_ATPase_C"/>
</dbReference>
<dbReference type="SUPFAM" id="SSF52540">
    <property type="entry name" value="P-loop containing nucleoside triphosphate hydrolases"/>
    <property type="match status" value="2"/>
</dbReference>
<dbReference type="InterPro" id="IPR036628">
    <property type="entry name" value="Clp_N_dom_sf"/>
</dbReference>
<evidence type="ECO:0000259" key="7">
    <source>
        <dbReference type="PROSITE" id="PS50151"/>
    </source>
</evidence>
<dbReference type="InterPro" id="IPR050130">
    <property type="entry name" value="ClpA_ClpB"/>
</dbReference>
<accession>A0A6V8PA15</accession>
<evidence type="ECO:0000256" key="5">
    <source>
        <dbReference type="PROSITE-ProRule" id="PRU01251"/>
    </source>
</evidence>
<keyword evidence="10" id="KW-1185">Reference proteome</keyword>
<keyword evidence="9" id="KW-0645">Protease</keyword>
<evidence type="ECO:0000256" key="4">
    <source>
        <dbReference type="ARBA" id="ARBA00023186"/>
    </source>
</evidence>
<feature type="domain" description="Clp R" evidence="8">
    <location>
        <begin position="2"/>
        <end position="145"/>
    </location>
</feature>
<dbReference type="PRINTS" id="PR00300">
    <property type="entry name" value="CLPPROTEASEA"/>
</dbReference>
<reference evidence="9 10" key="1">
    <citation type="journal article" date="2020" name="Front. Microbiol.">
        <title>Single-cell genomics of novel Actinobacteria with the Wood-Ljungdahl pathway discovered in a serpentinizing system.</title>
        <authorList>
            <person name="Merino N."/>
            <person name="Kawai M."/>
            <person name="Boyd E.S."/>
            <person name="Colman D.R."/>
            <person name="McGlynn S.E."/>
            <person name="Nealson K.H."/>
            <person name="Kurokawa K."/>
            <person name="Hongoh Y."/>
        </authorList>
    </citation>
    <scope>NUCLEOTIDE SEQUENCE [LARGE SCALE GENOMIC DNA]</scope>
    <source>
        <strain evidence="9 10">S33</strain>
    </source>
</reference>
<evidence type="ECO:0000259" key="8">
    <source>
        <dbReference type="PROSITE" id="PS51903"/>
    </source>
</evidence>
<dbReference type="PROSITE" id="PS50151">
    <property type="entry name" value="UVR"/>
    <property type="match status" value="1"/>
</dbReference>
<evidence type="ECO:0000313" key="10">
    <source>
        <dbReference type="Proteomes" id="UP000591948"/>
    </source>
</evidence>
<dbReference type="SUPFAM" id="SSF81923">
    <property type="entry name" value="Double Clp-N motif"/>
    <property type="match status" value="1"/>
</dbReference>
<dbReference type="Gene3D" id="1.10.1780.10">
    <property type="entry name" value="Clp, N-terminal domain"/>
    <property type="match status" value="1"/>
</dbReference>
<dbReference type="InterPro" id="IPR004176">
    <property type="entry name" value="Clp_R_N"/>
</dbReference>
<dbReference type="InterPro" id="IPR027417">
    <property type="entry name" value="P-loop_NTPase"/>
</dbReference>
<dbReference type="GO" id="GO:0005737">
    <property type="term" value="C:cytoplasm"/>
    <property type="evidence" value="ECO:0007669"/>
    <property type="project" value="TreeGrafter"/>
</dbReference>
<protein>
    <submittedName>
        <fullName evidence="9">ATP-dependent Clp protease ATP-binding subunit ClpC</fullName>
    </submittedName>
</protein>
<evidence type="ECO:0000256" key="3">
    <source>
        <dbReference type="ARBA" id="ARBA00022840"/>
    </source>
</evidence>
<dbReference type="SMART" id="SM01086">
    <property type="entry name" value="ClpB_D2-small"/>
    <property type="match status" value="1"/>
</dbReference>
<comment type="caution">
    <text evidence="9">The sequence shown here is derived from an EMBL/GenBank/DDBJ whole genome shotgun (WGS) entry which is preliminary data.</text>
</comment>
<dbReference type="Pfam" id="PF17871">
    <property type="entry name" value="AAA_lid_9"/>
    <property type="match status" value="1"/>
</dbReference>
<dbReference type="InterPro" id="IPR018368">
    <property type="entry name" value="ClpA/B_CS1"/>
</dbReference>
<keyword evidence="2" id="KW-0547">Nucleotide-binding</keyword>
<dbReference type="InterPro" id="IPR003959">
    <property type="entry name" value="ATPase_AAA_core"/>
</dbReference>
<dbReference type="FunFam" id="3.40.50.300:FF:000025">
    <property type="entry name" value="ATP-dependent Clp protease subunit"/>
    <property type="match status" value="1"/>
</dbReference>
<feature type="coiled-coil region" evidence="6">
    <location>
        <begin position="413"/>
        <end position="459"/>
    </location>
</feature>
<dbReference type="CDD" id="cd00009">
    <property type="entry name" value="AAA"/>
    <property type="match status" value="1"/>
</dbReference>
<dbReference type="FunFam" id="1.10.8.60:FF:000017">
    <property type="entry name" value="ATP-dependent chaperone ClpB"/>
    <property type="match status" value="1"/>
</dbReference>
<proteinExistence type="predicted"/>
<sequence length="820" mass="92311">MFERFTERARKVVVQAQEEARKLNQNYIGTEHLLLGLIHERDGVASKALTNLGIRPEDTRRGVIDIVGIGETEPVGHIPFTPRAKKVLELSLREALQMGHNYIGTEHILLGLIREGEGVAARVLQNLGADAERVRAQIMELLRGSLGTTETGAPQTAKSSKLLNQFGRNLTTLARENKLDPVIGRRKEIERVMQILSRRTKNNPVLIGEPGVGKTAVVEGLAQAIVANEVPLPLRAKELYSLDLGALVAGSRYRGDFEERIKKVLAEIKQHGEIILFIDELHTLVGAGAAEGAIDAASILKPMLARGELQTIGATTLREYRKYVEKDSALERRFQPIYVEQPTVEETIEILKGLRDRYEAHHRIVITDEALVAAARLSARYISDRYLPDKAIDLVDEAASRVRIHYLGAPPDLREIESQIRTVRQEKEAAIEAQEFEKAARLRDREKKLLEEKRRIESEWSEPKEITAARVTEVEIAEILSSWTGIPGYRLTEEETAKLLRMEEELHKRVIGQDEAVKAVSRAIRRSRSGLKDPKRPTGSFIFLGPSGVGKTELARTLAEFLFGDEDALIQLDMSEYMEKHTVSRLVGSPPGYVGFEEGGQLTEMVRRRPYSVVLFDEIEKAHPDVFNILLQILEDGHLTDAQGRRVDFKNAVIIMTSNLGARDIQKSTPLGFKKSGESVTFDDIKDKVLSEVKRTLRPEFLNRIDDIIVFHGLSEEDIRRIVDLMMGRLREALAEKNIEIELSEEVKQLLLREGFDPTMGARPLRRAIQRRIEDPLSEEILAGNIKDGQKITTELREDRVLFTAVDENKVRAKVKSAPR</sequence>
<keyword evidence="4" id="KW-0143">Chaperone</keyword>
<dbReference type="Gene3D" id="1.10.8.60">
    <property type="match status" value="2"/>
</dbReference>
<dbReference type="Pfam" id="PF10431">
    <property type="entry name" value="ClpB_D2-small"/>
    <property type="match status" value="1"/>
</dbReference>
<dbReference type="EMBL" id="BLRY01000053">
    <property type="protein sequence ID" value="GFP27666.1"/>
    <property type="molecule type" value="Genomic_DNA"/>
</dbReference>
<dbReference type="InterPro" id="IPR041546">
    <property type="entry name" value="ClpA/ClpB_AAA_lid"/>
</dbReference>
<dbReference type="GO" id="GO:0016887">
    <property type="term" value="F:ATP hydrolysis activity"/>
    <property type="evidence" value="ECO:0007669"/>
    <property type="project" value="InterPro"/>
</dbReference>
<dbReference type="Pfam" id="PF07724">
    <property type="entry name" value="AAA_2"/>
    <property type="match status" value="1"/>
</dbReference>
<keyword evidence="9" id="KW-0378">Hydrolase</keyword>
<dbReference type="RefSeq" id="WP_176233424.1">
    <property type="nucleotide sequence ID" value="NZ_BLRY01000053.1"/>
</dbReference>
<dbReference type="CDD" id="cd19499">
    <property type="entry name" value="RecA-like_ClpB_Hsp104-like"/>
    <property type="match status" value="1"/>
</dbReference>
<dbReference type="Pfam" id="PF02861">
    <property type="entry name" value="Clp_N"/>
    <property type="match status" value="1"/>
</dbReference>
<dbReference type="Pfam" id="PF00004">
    <property type="entry name" value="AAA"/>
    <property type="match status" value="1"/>
</dbReference>
<feature type="domain" description="UVR" evidence="7">
    <location>
        <begin position="417"/>
        <end position="452"/>
    </location>
</feature>
<evidence type="ECO:0000256" key="6">
    <source>
        <dbReference type="SAM" id="Coils"/>
    </source>
</evidence>
<dbReference type="InterPro" id="IPR001943">
    <property type="entry name" value="UVR_dom"/>
</dbReference>
<dbReference type="FunFam" id="1.10.1780.10:FF:000001">
    <property type="entry name" value="ATP-dependent Clp protease ATP-binding subunit"/>
    <property type="match status" value="1"/>
</dbReference>
<evidence type="ECO:0000313" key="9">
    <source>
        <dbReference type="EMBL" id="GFP27666.1"/>
    </source>
</evidence>
<dbReference type="PANTHER" id="PTHR11638:SF18">
    <property type="entry name" value="HEAT SHOCK PROTEIN 104"/>
    <property type="match status" value="1"/>
</dbReference>
<dbReference type="Gene3D" id="4.10.860.10">
    <property type="entry name" value="UVR domain"/>
    <property type="match status" value="1"/>
</dbReference>
<gene>
    <name evidence="9" type="ORF">HKBW3S33_01076</name>
</gene>
<dbReference type="AlphaFoldDB" id="A0A6V8PA15"/>
<dbReference type="GO" id="GO:0034605">
    <property type="term" value="P:cellular response to heat"/>
    <property type="evidence" value="ECO:0007669"/>
    <property type="project" value="TreeGrafter"/>
</dbReference>
<evidence type="ECO:0000256" key="1">
    <source>
        <dbReference type="ARBA" id="ARBA00022737"/>
    </source>
</evidence>
<dbReference type="GO" id="GO:0006508">
    <property type="term" value="P:proteolysis"/>
    <property type="evidence" value="ECO:0007669"/>
    <property type="project" value="UniProtKB-KW"/>
</dbReference>
<keyword evidence="3 9" id="KW-0067">ATP-binding</keyword>
<dbReference type="FunFam" id="3.40.50.300:FF:000010">
    <property type="entry name" value="Chaperone clpB 1, putative"/>
    <property type="match status" value="1"/>
</dbReference>
<dbReference type="PROSITE" id="PS51903">
    <property type="entry name" value="CLP_R"/>
    <property type="match status" value="1"/>
</dbReference>